<gene>
    <name evidence="3" type="ORF">FOF46_23690</name>
</gene>
<organism evidence="3 4">
    <name type="scientific">Aquimarina algiphila</name>
    <dbReference type="NCBI Taxonomy" id="2047982"/>
    <lineage>
        <taxon>Bacteria</taxon>
        <taxon>Pseudomonadati</taxon>
        <taxon>Bacteroidota</taxon>
        <taxon>Flavobacteriia</taxon>
        <taxon>Flavobacteriales</taxon>
        <taxon>Flavobacteriaceae</taxon>
        <taxon>Aquimarina</taxon>
    </lineage>
</organism>
<evidence type="ECO:0000313" key="4">
    <source>
        <dbReference type="Proteomes" id="UP000318833"/>
    </source>
</evidence>
<accession>A0A554VE71</accession>
<dbReference type="Pfam" id="PF18096">
    <property type="entry name" value="Thump_like"/>
    <property type="match status" value="1"/>
</dbReference>
<dbReference type="GO" id="GO:0008168">
    <property type="term" value="F:methyltransferase activity"/>
    <property type="evidence" value="ECO:0007669"/>
    <property type="project" value="UniProtKB-KW"/>
</dbReference>
<dbReference type="AlphaFoldDB" id="A0A554VE71"/>
<comment type="caution">
    <text evidence="3">The sequence shown here is derived from an EMBL/GenBank/DDBJ whole genome shotgun (WGS) entry which is preliminary data.</text>
</comment>
<feature type="domain" description="PG-1098 ferredoxin-like" evidence="2">
    <location>
        <begin position="280"/>
        <end position="322"/>
    </location>
</feature>
<dbReference type="InterPro" id="IPR029063">
    <property type="entry name" value="SAM-dependent_MTases_sf"/>
</dbReference>
<keyword evidence="3" id="KW-0489">Methyltransferase</keyword>
<keyword evidence="4" id="KW-1185">Reference proteome</keyword>
<dbReference type="OrthoDB" id="1000417at2"/>
<dbReference type="Pfam" id="PF22013">
    <property type="entry name" value="PG_1098_Fer"/>
    <property type="match status" value="1"/>
</dbReference>
<dbReference type="InterPro" id="IPR019012">
    <property type="entry name" value="RNA_cap_Gua-N2-MeTrfase"/>
</dbReference>
<proteinExistence type="predicted"/>
<dbReference type="EMBL" id="VLNR01000064">
    <property type="protein sequence ID" value="TSE05266.1"/>
    <property type="molecule type" value="Genomic_DNA"/>
</dbReference>
<dbReference type="InterPro" id="IPR041497">
    <property type="entry name" value="Thump-like"/>
</dbReference>
<dbReference type="GO" id="GO:0036261">
    <property type="term" value="P:7-methylguanosine cap hypermethylation"/>
    <property type="evidence" value="ECO:0007669"/>
    <property type="project" value="InterPro"/>
</dbReference>
<reference evidence="3 4" key="1">
    <citation type="submission" date="2019-07" db="EMBL/GenBank/DDBJ databases">
        <title>The draft genome sequence of Aquimarina algiphila M91.</title>
        <authorList>
            <person name="Meng X."/>
        </authorList>
    </citation>
    <scope>NUCLEOTIDE SEQUENCE [LARGE SCALE GENOMIC DNA]</scope>
    <source>
        <strain evidence="3 4">M91</strain>
    </source>
</reference>
<name>A0A554VE71_9FLAO</name>
<evidence type="ECO:0000259" key="1">
    <source>
        <dbReference type="Pfam" id="PF18096"/>
    </source>
</evidence>
<keyword evidence="3" id="KW-0808">Transferase</keyword>
<protein>
    <submittedName>
        <fullName evidence="3">Class I SAM-dependent methyltransferase</fullName>
    </submittedName>
</protein>
<dbReference type="InterPro" id="IPR054168">
    <property type="entry name" value="PG_1098_Fer"/>
</dbReference>
<dbReference type="Gene3D" id="1.10.10.1110">
    <property type="entry name" value="Methyltransferase PG1098, N-terminal domain"/>
    <property type="match status" value="1"/>
</dbReference>
<dbReference type="Gene3D" id="3.40.50.150">
    <property type="entry name" value="Vaccinia Virus protein VP39"/>
    <property type="match status" value="1"/>
</dbReference>
<dbReference type="SUPFAM" id="SSF53335">
    <property type="entry name" value="S-adenosyl-L-methionine-dependent methyltransferases"/>
    <property type="match status" value="1"/>
</dbReference>
<dbReference type="Proteomes" id="UP000318833">
    <property type="component" value="Unassembled WGS sequence"/>
</dbReference>
<evidence type="ECO:0000313" key="3">
    <source>
        <dbReference type="EMBL" id="TSE05266.1"/>
    </source>
</evidence>
<dbReference type="RefSeq" id="WP_143918192.1">
    <property type="nucleotide sequence ID" value="NZ_CANMIK010000072.1"/>
</dbReference>
<dbReference type="Pfam" id="PF09445">
    <property type="entry name" value="Methyltransf_15"/>
    <property type="match status" value="1"/>
</dbReference>
<feature type="domain" description="THUMP-like" evidence="1">
    <location>
        <begin position="323"/>
        <end position="392"/>
    </location>
</feature>
<evidence type="ECO:0000259" key="2">
    <source>
        <dbReference type="Pfam" id="PF22013"/>
    </source>
</evidence>
<sequence length="396" mass="44883">MNTKILHKEVQEFILEKSNSSIDLSILILSGSPFKDITIQELAQQIQGNRKTKRKLPLWHTKSGIYYPPTLNLEQTSSEATALYKSNLISGKTLIDLTGGFGVDDYYFAKRIKKVIHCELNASLSEITTHNFKILEVNNITTIHGDGLEILKNQSTVDWIYIDPSRRHDSKGKVFFLEDCLPNVPNNLELLFGKSSNIMIKTSPLLDIHTGIKALQYVKEIHIVAVDNEVKELIWILNKGYTGEIGMITVNIQKSGNQEFSFFQNEEIKQPLNLSAPKSYLYEPNAAILKSGGFLIIGNTLGLKKLHNHSHLYTSEKIIDFPGRSFEILIVYLYQKKVIAKSGITKANVTTRNFPESVALLRKKLKIKDGGDDYLFFTTDHTNKKIMIHCKKVSRD</sequence>